<evidence type="ECO:0000256" key="1">
    <source>
        <dbReference type="SAM" id="SignalP"/>
    </source>
</evidence>
<dbReference type="AlphaFoldDB" id="A0A532V9U7"/>
<evidence type="ECO:0000313" key="3">
    <source>
        <dbReference type="Proteomes" id="UP000317778"/>
    </source>
</evidence>
<dbReference type="PROSITE" id="PS51257">
    <property type="entry name" value="PROKAR_LIPOPROTEIN"/>
    <property type="match status" value="1"/>
</dbReference>
<keyword evidence="1" id="KW-0732">Signal</keyword>
<protein>
    <recommendedName>
        <fullName evidence="4">Fibronectin type-III domain-containing protein</fullName>
    </recommendedName>
</protein>
<organism evidence="2 3">
    <name type="scientific">candidate division TA06 bacterium B3_TA06</name>
    <dbReference type="NCBI Taxonomy" id="2012487"/>
    <lineage>
        <taxon>Bacteria</taxon>
        <taxon>Bacteria division TA06</taxon>
    </lineage>
</organism>
<dbReference type="EMBL" id="NJBO01000002">
    <property type="protein sequence ID" value="TKJ43948.1"/>
    <property type="molecule type" value="Genomic_DNA"/>
</dbReference>
<feature type="signal peptide" evidence="1">
    <location>
        <begin position="1"/>
        <end position="21"/>
    </location>
</feature>
<proteinExistence type="predicted"/>
<dbReference type="Proteomes" id="UP000317778">
    <property type="component" value="Unassembled WGS sequence"/>
</dbReference>
<sequence length="125" mass="13872">MKKIALVATIVPLLIISLGCAGPPPPELIYPEDGGILLNLPFTWSTVPEAENYLFEIATDQVFASVILDEVLTDNTYQIQNTEIFQTGITMYYWHVYAGDGENWGEASETWMFTITSGGKSWGSF</sequence>
<accession>A0A532V9U7</accession>
<dbReference type="Gene3D" id="2.60.40.10">
    <property type="entry name" value="Immunoglobulins"/>
    <property type="match status" value="1"/>
</dbReference>
<comment type="caution">
    <text evidence="2">The sequence shown here is derived from an EMBL/GenBank/DDBJ whole genome shotgun (WGS) entry which is preliminary data.</text>
</comment>
<name>A0A532V9U7_UNCT6</name>
<evidence type="ECO:0000313" key="2">
    <source>
        <dbReference type="EMBL" id="TKJ43948.1"/>
    </source>
</evidence>
<dbReference type="InterPro" id="IPR013783">
    <property type="entry name" value="Ig-like_fold"/>
</dbReference>
<reference evidence="2 3" key="1">
    <citation type="submission" date="2017-06" db="EMBL/GenBank/DDBJ databases">
        <title>Novel microbial phyla capable of carbon fixation and sulfur reduction in deep-sea sediments.</title>
        <authorList>
            <person name="Huang J."/>
            <person name="Baker B."/>
            <person name="Wang Y."/>
        </authorList>
    </citation>
    <scope>NUCLEOTIDE SEQUENCE [LARGE SCALE GENOMIC DNA]</scope>
    <source>
        <strain evidence="2">B3_TA06</strain>
    </source>
</reference>
<feature type="chain" id="PRO_5021738409" description="Fibronectin type-III domain-containing protein" evidence="1">
    <location>
        <begin position="22"/>
        <end position="125"/>
    </location>
</feature>
<evidence type="ECO:0008006" key="4">
    <source>
        <dbReference type="Google" id="ProtNLM"/>
    </source>
</evidence>
<gene>
    <name evidence="2" type="ORF">CEE36_02185</name>
</gene>